<reference evidence="1 2" key="1">
    <citation type="journal article" date="2018" name="PLoS ONE">
        <title>The draft genome of Kipferlia bialata reveals reductive genome evolution in fornicate parasites.</title>
        <authorList>
            <person name="Tanifuji G."/>
            <person name="Takabayashi S."/>
            <person name="Kume K."/>
            <person name="Takagi M."/>
            <person name="Nakayama T."/>
            <person name="Kamikawa R."/>
            <person name="Inagaki Y."/>
            <person name="Hashimoto T."/>
        </authorList>
    </citation>
    <scope>NUCLEOTIDE SEQUENCE [LARGE SCALE GENOMIC DNA]</scope>
    <source>
        <strain evidence="1">NY0173</strain>
    </source>
</reference>
<comment type="caution">
    <text evidence="1">The sequence shown here is derived from an EMBL/GenBank/DDBJ whole genome shotgun (WGS) entry which is preliminary data.</text>
</comment>
<dbReference type="AlphaFoldDB" id="A0A9K3D759"/>
<accession>A0A9K3D759</accession>
<name>A0A9K3D759_9EUKA</name>
<evidence type="ECO:0000313" key="1">
    <source>
        <dbReference type="EMBL" id="GIQ90408.1"/>
    </source>
</evidence>
<evidence type="ECO:0000313" key="2">
    <source>
        <dbReference type="Proteomes" id="UP000265618"/>
    </source>
</evidence>
<dbReference type="SUPFAM" id="SSF54001">
    <property type="entry name" value="Cysteine proteinases"/>
    <property type="match status" value="1"/>
</dbReference>
<evidence type="ECO:0008006" key="3">
    <source>
        <dbReference type="Google" id="ProtNLM"/>
    </source>
</evidence>
<organism evidence="1 2">
    <name type="scientific">Kipferlia bialata</name>
    <dbReference type="NCBI Taxonomy" id="797122"/>
    <lineage>
        <taxon>Eukaryota</taxon>
        <taxon>Metamonada</taxon>
        <taxon>Carpediemonas-like organisms</taxon>
        <taxon>Kipferlia</taxon>
    </lineage>
</organism>
<dbReference type="OrthoDB" id="420187at2759"/>
<keyword evidence="2" id="KW-1185">Reference proteome</keyword>
<gene>
    <name evidence="1" type="ORF">KIPB_013191</name>
</gene>
<dbReference type="InterPro" id="IPR038765">
    <property type="entry name" value="Papain-like_cys_pep_sf"/>
</dbReference>
<sequence length="108" mass="12235">MDRLQAKLAMGADAVGNPRFVNKPRGHMSEKEKAVDTIRSKAMTQRTPCALRVFYLKEQIPPVLMIHLQRFQMSGASRYGSSFVKDSSPVIYPEYLDIERLIAPTLSH</sequence>
<dbReference type="Proteomes" id="UP000265618">
    <property type="component" value="Unassembled WGS sequence"/>
</dbReference>
<protein>
    <recommendedName>
        <fullName evidence="3">USP domain-containing protein</fullName>
    </recommendedName>
</protein>
<feature type="non-terminal residue" evidence="1">
    <location>
        <position position="1"/>
    </location>
</feature>
<dbReference type="Gene3D" id="3.90.70.10">
    <property type="entry name" value="Cysteine proteinases"/>
    <property type="match status" value="1"/>
</dbReference>
<proteinExistence type="predicted"/>
<dbReference type="EMBL" id="BDIP01006141">
    <property type="protein sequence ID" value="GIQ90408.1"/>
    <property type="molecule type" value="Genomic_DNA"/>
</dbReference>